<gene>
    <name evidence="4" type="primary">Pxdn</name>
    <name evidence="4" type="ORF">AWC38_SpisGene15457</name>
</gene>
<dbReference type="Proteomes" id="UP000225706">
    <property type="component" value="Unassembled WGS sequence"/>
</dbReference>
<keyword evidence="1" id="KW-0479">Metal-binding</keyword>
<dbReference type="SUPFAM" id="SSF48726">
    <property type="entry name" value="Immunoglobulin"/>
    <property type="match status" value="1"/>
</dbReference>
<feature type="domain" description="Ig-like" evidence="3">
    <location>
        <begin position="525"/>
        <end position="603"/>
    </location>
</feature>
<evidence type="ECO:0000259" key="2">
    <source>
        <dbReference type="PROSITE" id="PS50157"/>
    </source>
</evidence>
<protein>
    <submittedName>
        <fullName evidence="4">Peroxidasin-like</fullName>
    </submittedName>
</protein>
<dbReference type="AlphaFoldDB" id="A0A2B4RUT9"/>
<dbReference type="InterPro" id="IPR013087">
    <property type="entry name" value="Znf_C2H2_type"/>
</dbReference>
<dbReference type="PROSITE" id="PS50835">
    <property type="entry name" value="IG_LIKE"/>
    <property type="match status" value="2"/>
</dbReference>
<evidence type="ECO:0000259" key="3">
    <source>
        <dbReference type="PROSITE" id="PS50835"/>
    </source>
</evidence>
<dbReference type="InterPro" id="IPR013783">
    <property type="entry name" value="Ig-like_fold"/>
</dbReference>
<dbReference type="InterPro" id="IPR003598">
    <property type="entry name" value="Ig_sub2"/>
</dbReference>
<evidence type="ECO:0000313" key="5">
    <source>
        <dbReference type="Proteomes" id="UP000225706"/>
    </source>
</evidence>
<dbReference type="SMART" id="SM00408">
    <property type="entry name" value="IGc2"/>
    <property type="match status" value="2"/>
</dbReference>
<evidence type="ECO:0000256" key="1">
    <source>
        <dbReference type="PROSITE-ProRule" id="PRU00042"/>
    </source>
</evidence>
<accession>A0A2B4RUT9</accession>
<sequence>MEELHYTLRRNNGRIVGLYHEIPLFYVQLDKYKNGSADRKTLLSLINGSAWRRNFRTTNSVVPDTCFNIAGFIQPDVIVSLLNGYDYNGYCDRQIFVCPPEKDVDYDELIKPPPNTPKLDDIFHTLDFCEHLSQEYEDGRLSIDYNKSRKHLDAENVCRIVWVEVCNLDNPWVLHKCKVAGCSEGYVTIDGNECLKRLKCAYPKEKVRISRDLPEIFKCCSNSPVNGGKDQKPSKFCAMHQKEEVAEVVEVPPEFTEVNGENGMLPEDAVYGCKKKENISLFFETTAGVLTLIRPCGIVFGMTEMLTCESQTQVFLLILRTFCKNMEYFERLMYVGYDRACGLVQFRRNQIGVKDVTLERNTTENSGCNDLWVNFTCNASVANPPVHNYLLLKNETKVSFSKKGTWIEKISRGETFVYQCQAYQKIDNVTSSNNVTVAVNEPPALEQLQNVSVDEGGNLLVECDVTAGTPFPTVFWENFKSGQVVKGKMLNITNITRNQTEYRCIANNSCGGKWATMFIDVQYKPSATLSSHTIKLELGEDRSIGCPVDIGNPPAVIAWYKGNDTSGSKMTKSSIVEVKNASLLDEGWYTCFAKNELGNTTVNLLLVLAIIERRVFSPVKPVSSTVATSSKTSPAGHDILTAGDMRKALSEKPVKGTSACVCEFDESKRTLEGNKIDGFSKLHNIQFGENSIRAWRSYGIGRGKEISHDQLVSNDQGDTTLVVSKEFFPFHNARVYEYTVPGTEGSNEDDDFDDSKMDIFECSKPGCVKSFQTFSELELHLNVGDHCVKNERLSETVYDKLRIDWAERFTTSVSITDEPQCENSTHQVVRDSIPPGNTISMGWALPKPRAGSTRFGDKVKNYLTAKFDLGEQSGLKADP</sequence>
<keyword evidence="1" id="KW-0862">Zinc</keyword>
<dbReference type="CDD" id="cd00096">
    <property type="entry name" value="Ig"/>
    <property type="match status" value="1"/>
</dbReference>
<dbReference type="InterPro" id="IPR036179">
    <property type="entry name" value="Ig-like_dom_sf"/>
</dbReference>
<organism evidence="4 5">
    <name type="scientific">Stylophora pistillata</name>
    <name type="common">Smooth cauliflower coral</name>
    <dbReference type="NCBI Taxonomy" id="50429"/>
    <lineage>
        <taxon>Eukaryota</taxon>
        <taxon>Metazoa</taxon>
        <taxon>Cnidaria</taxon>
        <taxon>Anthozoa</taxon>
        <taxon>Hexacorallia</taxon>
        <taxon>Scleractinia</taxon>
        <taxon>Astrocoeniina</taxon>
        <taxon>Pocilloporidae</taxon>
        <taxon>Stylophora</taxon>
    </lineage>
</organism>
<feature type="domain" description="C2H2-type" evidence="2">
    <location>
        <begin position="760"/>
        <end position="791"/>
    </location>
</feature>
<dbReference type="InterPro" id="IPR007110">
    <property type="entry name" value="Ig-like_dom"/>
</dbReference>
<dbReference type="OrthoDB" id="5984134at2759"/>
<dbReference type="EMBL" id="LSMT01000330">
    <property type="protein sequence ID" value="PFX20107.1"/>
    <property type="molecule type" value="Genomic_DNA"/>
</dbReference>
<keyword evidence="5" id="KW-1185">Reference proteome</keyword>
<dbReference type="InterPro" id="IPR003599">
    <property type="entry name" value="Ig_sub"/>
</dbReference>
<dbReference type="Pfam" id="PF13148">
    <property type="entry name" value="DUF3987"/>
    <property type="match status" value="1"/>
</dbReference>
<proteinExistence type="predicted"/>
<dbReference type="Pfam" id="PF13927">
    <property type="entry name" value="Ig_3"/>
    <property type="match status" value="1"/>
</dbReference>
<dbReference type="Gene3D" id="2.60.40.10">
    <property type="entry name" value="Immunoglobulins"/>
    <property type="match status" value="3"/>
</dbReference>
<feature type="domain" description="Ig-like" evidence="3">
    <location>
        <begin position="442"/>
        <end position="520"/>
    </location>
</feature>
<dbReference type="PROSITE" id="PS50157">
    <property type="entry name" value="ZINC_FINGER_C2H2_2"/>
    <property type="match status" value="1"/>
</dbReference>
<dbReference type="PANTHER" id="PTHR33845:SF1">
    <property type="entry name" value="C2H2-TYPE DOMAIN-CONTAINING PROTEIN"/>
    <property type="match status" value="1"/>
</dbReference>
<evidence type="ECO:0000313" key="4">
    <source>
        <dbReference type="EMBL" id="PFX20107.1"/>
    </source>
</evidence>
<comment type="caution">
    <text evidence="4">The sequence shown here is derived from an EMBL/GenBank/DDBJ whole genome shotgun (WGS) entry which is preliminary data.</text>
</comment>
<keyword evidence="1" id="KW-0863">Zinc-finger</keyword>
<dbReference type="GO" id="GO:0008270">
    <property type="term" value="F:zinc ion binding"/>
    <property type="evidence" value="ECO:0007669"/>
    <property type="project" value="UniProtKB-KW"/>
</dbReference>
<dbReference type="InterPro" id="IPR025048">
    <property type="entry name" value="DUF3987"/>
</dbReference>
<name>A0A2B4RUT9_STYPI</name>
<reference evidence="5" key="1">
    <citation type="journal article" date="2017" name="bioRxiv">
        <title>Comparative analysis of the genomes of Stylophora pistillata and Acropora digitifera provides evidence for extensive differences between species of corals.</title>
        <authorList>
            <person name="Voolstra C.R."/>
            <person name="Li Y."/>
            <person name="Liew Y.J."/>
            <person name="Baumgarten S."/>
            <person name="Zoccola D."/>
            <person name="Flot J.-F."/>
            <person name="Tambutte S."/>
            <person name="Allemand D."/>
            <person name="Aranda M."/>
        </authorList>
    </citation>
    <scope>NUCLEOTIDE SEQUENCE [LARGE SCALE GENOMIC DNA]</scope>
</reference>
<dbReference type="SMART" id="SM00409">
    <property type="entry name" value="IG"/>
    <property type="match status" value="2"/>
</dbReference>
<dbReference type="PROSITE" id="PS00028">
    <property type="entry name" value="ZINC_FINGER_C2H2_1"/>
    <property type="match status" value="1"/>
</dbReference>
<dbReference type="PANTHER" id="PTHR33845">
    <property type="entry name" value="C2H2-TYPE DOMAIN-CONTAINING PROTEIN"/>
    <property type="match status" value="1"/>
</dbReference>